<keyword evidence="2" id="KW-1185">Reference proteome</keyword>
<dbReference type="EMBL" id="CM037155">
    <property type="protein sequence ID" value="KAH7847164.1"/>
    <property type="molecule type" value="Genomic_DNA"/>
</dbReference>
<sequence>MASSSKSPSADHREDLSPTDAMVEKSVPNEIRLSKRERNLYPYPEDVKVKELVPMKLEYEPYLVAYVEWNKNYVEWRRKMLDFITREGLLGFIDGTVQAPPKTVITSVNGPYSGKTFHGERENEEYVAWKRSDDLVRKWILNRLDMGIRFIARLDKFKTAKELWEGFAEWEQSVRMGHYLPLYKAAIKGDWEAADKIINEEQDAVRARITFDSETVLIVAVKMVGGKDFVEKLVEKMSSNDLAICDDRGRTALHRAAEFGNIKVAKLLVEKNKALPNMETQLQETPLFYAAEHGDRKMVEWLMGVTTVNKLVWDERGFRILYQLTHSQLYDIALELLKHYSWFAYWYEKEDDLKFQALAILAGAPSSFKSGHTFNYLQELIYSKMKFPTKKNEGVELQNTAHNHSRRDIEDPVASNNSGAANGGWAYAVRKKLHAIFSKVIETLFDQISVIKPIREIREKKLLHNQALDLLKFLCEEAIDPFNYLKANRNFRLPLEQATSRGIHEIVEEILRVYPYAIYLENDKKQSIFQQAIVFRQEKVFNLIYQHEESRAMVLSKGDESNNNALHLAGYVAHPKQIYRRPSAALQMQSELQWFKEVERLVLPKNREERNNKNKIPTEAFSDAHKKMVKEGQQWMKDTAGSCTIIASIIATVAFAATLQVPGGNNDNGLPNFSQQKAFIIFGIFNESALFSSLASLLLFLSILSSRYAEEDFLVILPSQLIIGLAWLILSILFTMTAFGAALYLVFREHKVWIHFPAVVALAPFVLLTLRTFQIFPLIKDMIKSTYGSGIFYKKGDRISNRLDIKKRL</sequence>
<gene>
    <name evidence="1" type="ORF">Vadar_022715</name>
</gene>
<dbReference type="Proteomes" id="UP000828048">
    <property type="component" value="Chromosome 5"/>
</dbReference>
<comment type="caution">
    <text evidence="1">The sequence shown here is derived from an EMBL/GenBank/DDBJ whole genome shotgun (WGS) entry which is preliminary data.</text>
</comment>
<organism evidence="1 2">
    <name type="scientific">Vaccinium darrowii</name>
    <dbReference type="NCBI Taxonomy" id="229202"/>
    <lineage>
        <taxon>Eukaryota</taxon>
        <taxon>Viridiplantae</taxon>
        <taxon>Streptophyta</taxon>
        <taxon>Embryophyta</taxon>
        <taxon>Tracheophyta</taxon>
        <taxon>Spermatophyta</taxon>
        <taxon>Magnoliopsida</taxon>
        <taxon>eudicotyledons</taxon>
        <taxon>Gunneridae</taxon>
        <taxon>Pentapetalae</taxon>
        <taxon>asterids</taxon>
        <taxon>Ericales</taxon>
        <taxon>Ericaceae</taxon>
        <taxon>Vaccinioideae</taxon>
        <taxon>Vaccinieae</taxon>
        <taxon>Vaccinium</taxon>
    </lineage>
</organism>
<name>A0ACB7Y0V4_9ERIC</name>
<evidence type="ECO:0000313" key="2">
    <source>
        <dbReference type="Proteomes" id="UP000828048"/>
    </source>
</evidence>
<proteinExistence type="predicted"/>
<reference evidence="1 2" key="1">
    <citation type="journal article" date="2021" name="Hortic Res">
        <title>High-quality reference genome and annotation aids understanding of berry development for evergreen blueberry (Vaccinium darrowii).</title>
        <authorList>
            <person name="Yu J."/>
            <person name="Hulse-Kemp A.M."/>
            <person name="Babiker E."/>
            <person name="Staton M."/>
        </authorList>
    </citation>
    <scope>NUCLEOTIDE SEQUENCE [LARGE SCALE GENOMIC DNA]</scope>
    <source>
        <strain evidence="2">cv. NJ 8807/NJ 8810</strain>
        <tissue evidence="1">Young leaf</tissue>
    </source>
</reference>
<evidence type="ECO:0000313" key="1">
    <source>
        <dbReference type="EMBL" id="KAH7847164.1"/>
    </source>
</evidence>
<protein>
    <submittedName>
        <fullName evidence="1">Uncharacterized protein</fullName>
    </submittedName>
</protein>
<accession>A0ACB7Y0V4</accession>